<feature type="domain" description="OmpR/PhoB-type" evidence="9">
    <location>
        <begin position="133"/>
        <end position="232"/>
    </location>
</feature>
<dbReference type="PROSITE" id="PS50110">
    <property type="entry name" value="RESPONSE_REGULATORY"/>
    <property type="match status" value="1"/>
</dbReference>
<dbReference type="Gene3D" id="3.40.50.2300">
    <property type="match status" value="1"/>
</dbReference>
<organism evidence="10 11">
    <name type="scientific">Acidaminobacter hydrogenoformans DSM 2784</name>
    <dbReference type="NCBI Taxonomy" id="1120920"/>
    <lineage>
        <taxon>Bacteria</taxon>
        <taxon>Bacillati</taxon>
        <taxon>Bacillota</taxon>
        <taxon>Clostridia</taxon>
        <taxon>Peptostreptococcales</taxon>
        <taxon>Acidaminobacteraceae</taxon>
        <taxon>Acidaminobacter</taxon>
    </lineage>
</organism>
<dbReference type="PROSITE" id="PS51755">
    <property type="entry name" value="OMPR_PHOB"/>
    <property type="match status" value="1"/>
</dbReference>
<evidence type="ECO:0000256" key="5">
    <source>
        <dbReference type="ARBA" id="ARBA00024867"/>
    </source>
</evidence>
<evidence type="ECO:0000256" key="4">
    <source>
        <dbReference type="ARBA" id="ARBA00023163"/>
    </source>
</evidence>
<dbReference type="SMART" id="SM00448">
    <property type="entry name" value="REC"/>
    <property type="match status" value="1"/>
</dbReference>
<dbReference type="InterPro" id="IPR036388">
    <property type="entry name" value="WH-like_DNA-bd_sf"/>
</dbReference>
<evidence type="ECO:0000256" key="7">
    <source>
        <dbReference type="PROSITE-ProRule" id="PRU01091"/>
    </source>
</evidence>
<comment type="function">
    <text evidence="5">May play the central regulatory role in sporulation. It may be an element of the effector pathway responsible for the activation of sporulation genes in response to nutritional stress. Spo0A may act in concert with spo0H (a sigma factor) to control the expression of some genes that are critical to the sporulation process.</text>
</comment>
<dbReference type="AlphaFoldDB" id="A0A1G5S6E9"/>
<dbReference type="EMBL" id="FMWL01000023">
    <property type="protein sequence ID" value="SCZ81788.1"/>
    <property type="molecule type" value="Genomic_DNA"/>
</dbReference>
<dbReference type="InterPro" id="IPR001789">
    <property type="entry name" value="Sig_transdc_resp-reg_receiver"/>
</dbReference>
<dbReference type="GO" id="GO:0005829">
    <property type="term" value="C:cytosol"/>
    <property type="evidence" value="ECO:0007669"/>
    <property type="project" value="TreeGrafter"/>
</dbReference>
<accession>A0A1G5S6E9</accession>
<dbReference type="InterPro" id="IPR011006">
    <property type="entry name" value="CheY-like_superfamily"/>
</dbReference>
<dbReference type="GO" id="GO:0032993">
    <property type="term" value="C:protein-DNA complex"/>
    <property type="evidence" value="ECO:0007669"/>
    <property type="project" value="TreeGrafter"/>
</dbReference>
<dbReference type="SMART" id="SM00862">
    <property type="entry name" value="Trans_reg_C"/>
    <property type="match status" value="1"/>
</dbReference>
<dbReference type="RefSeq" id="WP_092592947.1">
    <property type="nucleotide sequence ID" value="NZ_FMWL01000023.1"/>
</dbReference>
<feature type="domain" description="Response regulatory" evidence="8">
    <location>
        <begin position="6"/>
        <end position="119"/>
    </location>
</feature>
<dbReference type="GO" id="GO:0006355">
    <property type="term" value="P:regulation of DNA-templated transcription"/>
    <property type="evidence" value="ECO:0007669"/>
    <property type="project" value="InterPro"/>
</dbReference>
<dbReference type="Pfam" id="PF00072">
    <property type="entry name" value="Response_reg"/>
    <property type="match status" value="1"/>
</dbReference>
<dbReference type="Gene3D" id="6.10.250.690">
    <property type="match status" value="1"/>
</dbReference>
<dbReference type="Proteomes" id="UP000199208">
    <property type="component" value="Unassembled WGS sequence"/>
</dbReference>
<dbReference type="PANTHER" id="PTHR48111:SF50">
    <property type="entry name" value="KDP OPERON TRANSCRIPTIONAL REGULATORY PROTEIN KDPE"/>
    <property type="match status" value="1"/>
</dbReference>
<gene>
    <name evidence="10" type="ORF">SAMN03080599_03032</name>
</gene>
<dbReference type="InterPro" id="IPR001867">
    <property type="entry name" value="OmpR/PhoB-type_DNA-bd"/>
</dbReference>
<dbReference type="STRING" id="1120920.SAMN03080599_03032"/>
<evidence type="ECO:0000313" key="10">
    <source>
        <dbReference type="EMBL" id="SCZ81788.1"/>
    </source>
</evidence>
<dbReference type="Pfam" id="PF00486">
    <property type="entry name" value="Trans_reg_C"/>
    <property type="match status" value="1"/>
</dbReference>
<proteinExistence type="predicted"/>
<dbReference type="OrthoDB" id="9802426at2"/>
<keyword evidence="2" id="KW-0805">Transcription regulation</keyword>
<keyword evidence="6" id="KW-0597">Phosphoprotein</keyword>
<dbReference type="GO" id="GO:0000976">
    <property type="term" value="F:transcription cis-regulatory region binding"/>
    <property type="evidence" value="ECO:0007669"/>
    <property type="project" value="TreeGrafter"/>
</dbReference>
<keyword evidence="3 7" id="KW-0238">DNA-binding</keyword>
<evidence type="ECO:0000259" key="9">
    <source>
        <dbReference type="PROSITE" id="PS51755"/>
    </source>
</evidence>
<protein>
    <recommendedName>
        <fullName evidence="1">Stage 0 sporulation protein A homolog</fullName>
    </recommendedName>
</protein>
<dbReference type="GO" id="GO:0000156">
    <property type="term" value="F:phosphorelay response regulator activity"/>
    <property type="evidence" value="ECO:0007669"/>
    <property type="project" value="TreeGrafter"/>
</dbReference>
<feature type="modified residue" description="4-aspartylphosphate" evidence="6">
    <location>
        <position position="55"/>
    </location>
</feature>
<reference evidence="10 11" key="1">
    <citation type="submission" date="2016-10" db="EMBL/GenBank/DDBJ databases">
        <authorList>
            <person name="de Groot N.N."/>
        </authorList>
    </citation>
    <scope>NUCLEOTIDE SEQUENCE [LARGE SCALE GENOMIC DNA]</scope>
    <source>
        <strain evidence="10 11">DSM 2784</strain>
    </source>
</reference>
<dbReference type="InterPro" id="IPR039420">
    <property type="entry name" value="WalR-like"/>
</dbReference>
<evidence type="ECO:0000256" key="6">
    <source>
        <dbReference type="PROSITE-ProRule" id="PRU00169"/>
    </source>
</evidence>
<evidence type="ECO:0000256" key="2">
    <source>
        <dbReference type="ARBA" id="ARBA00023015"/>
    </source>
</evidence>
<evidence type="ECO:0000256" key="1">
    <source>
        <dbReference type="ARBA" id="ARBA00018672"/>
    </source>
</evidence>
<dbReference type="PANTHER" id="PTHR48111">
    <property type="entry name" value="REGULATOR OF RPOS"/>
    <property type="match status" value="1"/>
</dbReference>
<keyword evidence="11" id="KW-1185">Reference proteome</keyword>
<dbReference type="CDD" id="cd00383">
    <property type="entry name" value="trans_reg_C"/>
    <property type="match status" value="1"/>
</dbReference>
<evidence type="ECO:0000256" key="3">
    <source>
        <dbReference type="ARBA" id="ARBA00023125"/>
    </source>
</evidence>
<feature type="DNA-binding region" description="OmpR/PhoB-type" evidence="7">
    <location>
        <begin position="133"/>
        <end position="232"/>
    </location>
</feature>
<evidence type="ECO:0000313" key="11">
    <source>
        <dbReference type="Proteomes" id="UP000199208"/>
    </source>
</evidence>
<sequence length="233" mass="26572">MVDKVKILIIEDDQYISNFIKVSLQKSNYDVFVSTTAAEGMFLFSSYKPDILLLDLGLPDQDGLEIIKSLREVSEVPILVVSARGQELEKIEALDLGASDYISKPFHMGELMARIRVAERYLSLGSGPSLGQTNTFTCDYLHVDFEKRLVEIDGEEIHLTPIEYKLLLLLIANRGKVLTHNYIVKKIWGYENESDTNSVRVFMANLRRKIEKDSAKHRFIMTEVGVGYRFSDE</sequence>
<evidence type="ECO:0000259" key="8">
    <source>
        <dbReference type="PROSITE" id="PS50110"/>
    </source>
</evidence>
<name>A0A1G5S6E9_9FIRM</name>
<dbReference type="SUPFAM" id="SSF52172">
    <property type="entry name" value="CheY-like"/>
    <property type="match status" value="1"/>
</dbReference>
<keyword evidence="4" id="KW-0804">Transcription</keyword>
<dbReference type="Gene3D" id="1.10.10.10">
    <property type="entry name" value="Winged helix-like DNA-binding domain superfamily/Winged helix DNA-binding domain"/>
    <property type="match status" value="1"/>
</dbReference>